<dbReference type="PRINTS" id="PR00081">
    <property type="entry name" value="GDHRDH"/>
</dbReference>
<dbReference type="Gene3D" id="3.40.50.720">
    <property type="entry name" value="NAD(P)-binding Rossmann-like Domain"/>
    <property type="match status" value="1"/>
</dbReference>
<dbReference type="InterPro" id="IPR020904">
    <property type="entry name" value="Sc_DH/Rdtase_CS"/>
</dbReference>
<dbReference type="EMBL" id="JARKIK010000091">
    <property type="protein sequence ID" value="KAK8723090.1"/>
    <property type="molecule type" value="Genomic_DNA"/>
</dbReference>
<evidence type="ECO:0000313" key="3">
    <source>
        <dbReference type="EMBL" id="KAK8723090.1"/>
    </source>
</evidence>
<name>A0AAW0W1V3_CHEQU</name>
<dbReference type="PANTHER" id="PTHR43639">
    <property type="entry name" value="OXIDOREDUCTASE, SHORT-CHAIN DEHYDROGENASE/REDUCTASE FAMILY (AFU_ORTHOLOGUE AFUA_5G02870)"/>
    <property type="match status" value="1"/>
</dbReference>
<evidence type="ECO:0000256" key="1">
    <source>
        <dbReference type="ARBA" id="ARBA00006484"/>
    </source>
</evidence>
<dbReference type="PROSITE" id="PS00061">
    <property type="entry name" value="ADH_SHORT"/>
    <property type="match status" value="1"/>
</dbReference>
<dbReference type="Pfam" id="PF13561">
    <property type="entry name" value="adh_short_C2"/>
    <property type="match status" value="1"/>
</dbReference>
<evidence type="ECO:0000313" key="4">
    <source>
        <dbReference type="Proteomes" id="UP001445076"/>
    </source>
</evidence>
<proteinExistence type="inferred from homology"/>
<organism evidence="3 4">
    <name type="scientific">Cherax quadricarinatus</name>
    <name type="common">Australian red claw crayfish</name>
    <dbReference type="NCBI Taxonomy" id="27406"/>
    <lineage>
        <taxon>Eukaryota</taxon>
        <taxon>Metazoa</taxon>
        <taxon>Ecdysozoa</taxon>
        <taxon>Arthropoda</taxon>
        <taxon>Crustacea</taxon>
        <taxon>Multicrustacea</taxon>
        <taxon>Malacostraca</taxon>
        <taxon>Eumalacostraca</taxon>
        <taxon>Eucarida</taxon>
        <taxon>Decapoda</taxon>
        <taxon>Pleocyemata</taxon>
        <taxon>Astacidea</taxon>
        <taxon>Parastacoidea</taxon>
        <taxon>Parastacidae</taxon>
        <taxon>Cherax</taxon>
    </lineage>
</organism>
<dbReference type="InterPro" id="IPR002347">
    <property type="entry name" value="SDR_fam"/>
</dbReference>
<keyword evidence="2" id="KW-0560">Oxidoreductase</keyword>
<dbReference type="PANTHER" id="PTHR43639:SF1">
    <property type="entry name" value="SHORT-CHAIN DEHYDROGENASE_REDUCTASE FAMILY PROTEIN"/>
    <property type="match status" value="1"/>
</dbReference>
<protein>
    <recommendedName>
        <fullName evidence="5">Pteridine reductase</fullName>
    </recommendedName>
</protein>
<evidence type="ECO:0008006" key="5">
    <source>
        <dbReference type="Google" id="ProtNLM"/>
    </source>
</evidence>
<keyword evidence="4" id="KW-1185">Reference proteome</keyword>
<dbReference type="GO" id="GO:0016491">
    <property type="term" value="F:oxidoreductase activity"/>
    <property type="evidence" value="ECO:0007669"/>
    <property type="project" value="UniProtKB-KW"/>
</dbReference>
<dbReference type="Proteomes" id="UP001445076">
    <property type="component" value="Unassembled WGS sequence"/>
</dbReference>
<sequence>MSTSKQGDCLMPGSCRFGEGRVALVTGGARRVGRTITTALHKHHFNVIIHYNSSRDLALELAALLNSARPDSAQVITGDLSKDVAQTAHRLVAETVQKWGRLDLLVNSAGDYFATSLEDASEHDWDKLVNINSKAPYFLIQAAAPHLRKVGGSVVNIADILGERPSGPFSIYCTTKAAIIMITKSLSLELGPQVRINYVNPGAAMWPENSDVTFKEEWLSKTPLGRPGTGEEVADAVVFLASPSAAYITGSGINVCGGRSVSN</sequence>
<dbReference type="FunFam" id="3.40.50.720:FF:000084">
    <property type="entry name" value="Short-chain dehydrogenase reductase"/>
    <property type="match status" value="1"/>
</dbReference>
<dbReference type="AlphaFoldDB" id="A0AAW0W1V3"/>
<comment type="caution">
    <text evidence="3">The sequence shown here is derived from an EMBL/GenBank/DDBJ whole genome shotgun (WGS) entry which is preliminary data.</text>
</comment>
<dbReference type="PRINTS" id="PR00080">
    <property type="entry name" value="SDRFAMILY"/>
</dbReference>
<accession>A0AAW0W1V3</accession>
<dbReference type="InterPro" id="IPR036291">
    <property type="entry name" value="NAD(P)-bd_dom_sf"/>
</dbReference>
<gene>
    <name evidence="3" type="ORF">OTU49_011838</name>
</gene>
<evidence type="ECO:0000256" key="2">
    <source>
        <dbReference type="ARBA" id="ARBA00023002"/>
    </source>
</evidence>
<dbReference type="SUPFAM" id="SSF51735">
    <property type="entry name" value="NAD(P)-binding Rossmann-fold domains"/>
    <property type="match status" value="1"/>
</dbReference>
<reference evidence="3 4" key="1">
    <citation type="journal article" date="2024" name="BMC Genomics">
        <title>Genome assembly of redclaw crayfish (Cherax quadricarinatus) provides insights into its immune adaptation and hypoxia tolerance.</title>
        <authorList>
            <person name="Liu Z."/>
            <person name="Zheng J."/>
            <person name="Li H."/>
            <person name="Fang K."/>
            <person name="Wang S."/>
            <person name="He J."/>
            <person name="Zhou D."/>
            <person name="Weng S."/>
            <person name="Chi M."/>
            <person name="Gu Z."/>
            <person name="He J."/>
            <person name="Li F."/>
            <person name="Wang M."/>
        </authorList>
    </citation>
    <scope>NUCLEOTIDE SEQUENCE [LARGE SCALE GENOMIC DNA]</scope>
    <source>
        <strain evidence="3">ZL_2023a</strain>
    </source>
</reference>
<comment type="similarity">
    <text evidence="1">Belongs to the short-chain dehydrogenases/reductases (SDR) family.</text>
</comment>